<dbReference type="RefSeq" id="WP_053943788.1">
    <property type="nucleotide sequence ID" value="NZ_CP010401.1"/>
</dbReference>
<evidence type="ECO:0000256" key="2">
    <source>
        <dbReference type="ARBA" id="ARBA00022519"/>
    </source>
</evidence>
<comment type="catalytic activity">
    <reaction evidence="11">
        <text>[GlcNAc-(1-&gt;4)-Mur2Ac(oyl-L-Ala-gamma-D-Glu-L-Lys-D-Ala-D-Ala)](n)-di-trans,octa-cis-undecaprenyl diphosphate + beta-D-GlcNAc-(1-&gt;4)-Mur2Ac(oyl-L-Ala-gamma-D-Glu-L-Lys-D-Ala-D-Ala)-di-trans,octa-cis-undecaprenyl diphosphate = [GlcNAc-(1-&gt;4)-Mur2Ac(oyl-L-Ala-gamma-D-Glu-L-Lys-D-Ala-D-Ala)](n+1)-di-trans,octa-cis-undecaprenyl diphosphate + di-trans,octa-cis-undecaprenyl diphosphate + H(+)</text>
        <dbReference type="Rhea" id="RHEA:23708"/>
        <dbReference type="Rhea" id="RHEA-COMP:9602"/>
        <dbReference type="Rhea" id="RHEA-COMP:9603"/>
        <dbReference type="ChEBI" id="CHEBI:15378"/>
        <dbReference type="ChEBI" id="CHEBI:58405"/>
        <dbReference type="ChEBI" id="CHEBI:60033"/>
        <dbReference type="ChEBI" id="CHEBI:78435"/>
        <dbReference type="EC" id="2.4.99.28"/>
    </reaction>
</comment>
<name>A0A0M4M568_9HYPH</name>
<comment type="pathway">
    <text evidence="11">Cell wall biogenesis; peptidoglycan biosynthesis.</text>
</comment>
<dbReference type="UniPathway" id="UPA00219"/>
<dbReference type="SUPFAM" id="SSF53955">
    <property type="entry name" value="Lysozyme-like"/>
    <property type="match status" value="1"/>
</dbReference>
<dbReference type="InterPro" id="IPR001264">
    <property type="entry name" value="Glyco_trans_51"/>
</dbReference>
<protein>
    <recommendedName>
        <fullName evidence="11">Biosynthetic peptidoglycan transglycosylase</fullName>
        <ecNumber evidence="11">2.4.99.28</ecNumber>
    </recommendedName>
    <alternativeName>
        <fullName evidence="11">Glycan polymerase</fullName>
    </alternativeName>
    <alternativeName>
        <fullName evidence="11">Peptidoglycan glycosyltransferase MtgA</fullName>
        <shortName evidence="11">PGT</shortName>
    </alternativeName>
</protein>
<evidence type="ECO:0000259" key="12">
    <source>
        <dbReference type="Pfam" id="PF00912"/>
    </source>
</evidence>
<organism evidence="13 14">
    <name type="scientific">Bartonella ancashensis</name>
    <dbReference type="NCBI Taxonomy" id="1318743"/>
    <lineage>
        <taxon>Bacteria</taxon>
        <taxon>Pseudomonadati</taxon>
        <taxon>Pseudomonadota</taxon>
        <taxon>Alphaproteobacteria</taxon>
        <taxon>Hyphomicrobiales</taxon>
        <taxon>Bartonellaceae</taxon>
        <taxon>Bartonella</taxon>
    </lineage>
</organism>
<dbReference type="PANTHER" id="PTHR30400">
    <property type="entry name" value="MONOFUNCTIONAL BIOSYNTHETIC PEPTIDOGLYCAN TRANSGLYCOSYLASE"/>
    <property type="match status" value="1"/>
</dbReference>
<dbReference type="KEGG" id="banc:PU02_0340"/>
<keyword evidence="2 11" id="KW-0997">Cell inner membrane</keyword>
<dbReference type="HAMAP" id="MF_00766">
    <property type="entry name" value="PGT_MtgA"/>
    <property type="match status" value="1"/>
</dbReference>
<keyword evidence="6 11" id="KW-0133">Cell shape</keyword>
<keyword evidence="8 11" id="KW-1133">Transmembrane helix</keyword>
<reference evidence="13 14" key="1">
    <citation type="journal article" date="2015" name="Genome Announc.">
        <title>Complete Genome Sequence of Bartonella ancashensis Strain 20.00, Isolated from the Blood of a Patient with Verruga Peruana.</title>
        <authorList>
            <person name="Hang J."/>
            <person name="Mullins K.E."/>
            <person name="Clifford R.J."/>
            <person name="Onmus-Leone F."/>
            <person name="Yang Y."/>
            <person name="Jiang J."/>
            <person name="Leguia M."/>
            <person name="Kasper M.R."/>
            <person name="Maguina C."/>
            <person name="Lesho E.P."/>
            <person name="Jarman R.G."/>
            <person name="Richards A.L."/>
            <person name="Blazes D."/>
        </authorList>
    </citation>
    <scope>NUCLEOTIDE SEQUENCE [LARGE SCALE GENOMIC DNA]</scope>
    <source>
        <strain evidence="13 14">20.00</strain>
    </source>
</reference>
<comment type="function">
    <text evidence="11">Peptidoglycan polymerase that catalyzes glycan chain elongation from lipid-linked precursors.</text>
</comment>
<dbReference type="PANTHER" id="PTHR30400:SF0">
    <property type="entry name" value="BIOSYNTHETIC PEPTIDOGLYCAN TRANSGLYCOSYLASE"/>
    <property type="match status" value="1"/>
</dbReference>
<feature type="transmembrane region" description="Helical" evidence="11">
    <location>
        <begin position="22"/>
        <end position="46"/>
    </location>
</feature>
<evidence type="ECO:0000256" key="10">
    <source>
        <dbReference type="ARBA" id="ARBA00023316"/>
    </source>
</evidence>
<dbReference type="GO" id="GO:0008955">
    <property type="term" value="F:peptidoglycan glycosyltransferase activity"/>
    <property type="evidence" value="ECO:0007669"/>
    <property type="project" value="UniProtKB-UniRule"/>
</dbReference>
<dbReference type="OrthoDB" id="9766909at2"/>
<keyword evidence="1 11" id="KW-1003">Cell membrane</keyword>
<dbReference type="AlphaFoldDB" id="A0A0M4M568"/>
<evidence type="ECO:0000256" key="3">
    <source>
        <dbReference type="ARBA" id="ARBA00022676"/>
    </source>
</evidence>
<dbReference type="Proteomes" id="UP000057213">
    <property type="component" value="Chromosome"/>
</dbReference>
<keyword evidence="14" id="KW-1185">Reference proteome</keyword>
<dbReference type="GO" id="GO:0005886">
    <property type="term" value="C:plasma membrane"/>
    <property type="evidence" value="ECO:0007669"/>
    <property type="project" value="UniProtKB-SubCell"/>
</dbReference>
<dbReference type="GO" id="GO:0009274">
    <property type="term" value="C:peptidoglycan-based cell wall"/>
    <property type="evidence" value="ECO:0007669"/>
    <property type="project" value="InterPro"/>
</dbReference>
<keyword evidence="10 11" id="KW-0961">Cell wall biogenesis/degradation</keyword>
<evidence type="ECO:0000313" key="14">
    <source>
        <dbReference type="Proteomes" id="UP000057213"/>
    </source>
</evidence>
<evidence type="ECO:0000256" key="4">
    <source>
        <dbReference type="ARBA" id="ARBA00022679"/>
    </source>
</evidence>
<dbReference type="InterPro" id="IPR023346">
    <property type="entry name" value="Lysozyme-like_dom_sf"/>
</dbReference>
<dbReference type="EC" id="2.4.99.28" evidence="11"/>
<evidence type="ECO:0000256" key="9">
    <source>
        <dbReference type="ARBA" id="ARBA00023136"/>
    </source>
</evidence>
<evidence type="ECO:0000313" key="13">
    <source>
        <dbReference type="EMBL" id="ALE03154.1"/>
    </source>
</evidence>
<dbReference type="Pfam" id="PF00912">
    <property type="entry name" value="Transgly"/>
    <property type="match status" value="1"/>
</dbReference>
<evidence type="ECO:0000256" key="8">
    <source>
        <dbReference type="ARBA" id="ARBA00022989"/>
    </source>
</evidence>
<proteinExistence type="inferred from homology"/>
<comment type="similarity">
    <text evidence="11">Belongs to the glycosyltransferase 51 family.</text>
</comment>
<comment type="subcellular location">
    <subcellularLocation>
        <location evidence="11">Cell inner membrane</location>
        <topology evidence="11">Single-pass membrane protein</topology>
    </subcellularLocation>
</comment>
<dbReference type="Gene3D" id="1.10.3810.10">
    <property type="entry name" value="Biosynthetic peptidoglycan transglycosylase-like"/>
    <property type="match status" value="1"/>
</dbReference>
<keyword evidence="9 11" id="KW-0472">Membrane</keyword>
<dbReference type="GO" id="GO:0009252">
    <property type="term" value="P:peptidoglycan biosynthetic process"/>
    <property type="evidence" value="ECO:0007669"/>
    <property type="project" value="UniProtKB-UniRule"/>
</dbReference>
<dbReference type="EMBL" id="CP010401">
    <property type="protein sequence ID" value="ALE03154.1"/>
    <property type="molecule type" value="Genomic_DNA"/>
</dbReference>
<feature type="domain" description="Glycosyl transferase family 51" evidence="12">
    <location>
        <begin position="64"/>
        <end position="221"/>
    </location>
</feature>
<evidence type="ECO:0000256" key="6">
    <source>
        <dbReference type="ARBA" id="ARBA00022960"/>
    </source>
</evidence>
<evidence type="ECO:0000256" key="11">
    <source>
        <dbReference type="HAMAP-Rule" id="MF_00766"/>
    </source>
</evidence>
<dbReference type="GO" id="GO:0008360">
    <property type="term" value="P:regulation of cell shape"/>
    <property type="evidence" value="ECO:0007669"/>
    <property type="project" value="UniProtKB-KW"/>
</dbReference>
<evidence type="ECO:0000256" key="1">
    <source>
        <dbReference type="ARBA" id="ARBA00022475"/>
    </source>
</evidence>
<keyword evidence="3 11" id="KW-0328">Glycosyltransferase</keyword>
<sequence>MFLCFVKKERGRQKKWCHCHRLLNWVVCLFVFLFCLPIIFLFIYRWNFISPVSTLMMRDALLGNSYQREWVALSDISSAVPSGIIMSEDNNFCSHHGVDWDVLWKILNDDVKPWRGGSTVTMQMVKNLFLWPSRSYVRKGLEIIYSLIADFILPKKRIMEIYINIVEWGPRIYGVEAASLHYFSRHARDLTIPQVAAFVASLPNPHLRNPYQTTDHFLTLSRIIEQRIIFSKTYTYCLN</sequence>
<keyword evidence="4 11" id="KW-0808">Transferase</keyword>
<evidence type="ECO:0000256" key="7">
    <source>
        <dbReference type="ARBA" id="ARBA00022984"/>
    </source>
</evidence>
<dbReference type="GO" id="GO:0016763">
    <property type="term" value="F:pentosyltransferase activity"/>
    <property type="evidence" value="ECO:0007669"/>
    <property type="project" value="InterPro"/>
</dbReference>
<gene>
    <name evidence="11" type="primary">mtgA</name>
    <name evidence="13" type="ORF">PU02_0340</name>
</gene>
<dbReference type="InterPro" id="IPR011812">
    <property type="entry name" value="Pep_trsgly"/>
</dbReference>
<accession>A0A0M4M568</accession>
<dbReference type="InterPro" id="IPR036950">
    <property type="entry name" value="PBP_transglycosylase"/>
</dbReference>
<evidence type="ECO:0000256" key="5">
    <source>
        <dbReference type="ARBA" id="ARBA00022692"/>
    </source>
</evidence>
<keyword evidence="7 11" id="KW-0573">Peptidoglycan synthesis</keyword>
<keyword evidence="5 11" id="KW-0812">Transmembrane</keyword>
<dbReference type="STRING" id="1318743.PU02_0340"/>
<dbReference type="PATRIC" id="fig|1318743.3.peg.351"/>
<dbReference type="GO" id="GO:0071555">
    <property type="term" value="P:cell wall organization"/>
    <property type="evidence" value="ECO:0007669"/>
    <property type="project" value="UniProtKB-KW"/>
</dbReference>